<comment type="subcellular location">
    <subcellularLocation>
        <location evidence="1">Membrane</location>
        <topology evidence="1">Multi-pass membrane protein</topology>
    </subcellularLocation>
</comment>
<keyword evidence="5 6" id="KW-0472">Membrane</keyword>
<evidence type="ECO:0000256" key="2">
    <source>
        <dbReference type="ARBA" id="ARBA00006824"/>
    </source>
</evidence>
<name>A0A7S2TNG7_9EUKA</name>
<dbReference type="InterPro" id="IPR007248">
    <property type="entry name" value="Mpv17_PMP22"/>
</dbReference>
<reference evidence="8" key="1">
    <citation type="submission" date="2021-01" db="EMBL/GenBank/DDBJ databases">
        <authorList>
            <person name="Corre E."/>
            <person name="Pelletier E."/>
            <person name="Niang G."/>
            <person name="Scheremetjew M."/>
            <person name="Finn R."/>
            <person name="Kale V."/>
            <person name="Holt S."/>
            <person name="Cochrane G."/>
            <person name="Meng A."/>
            <person name="Brown T."/>
            <person name="Cohen L."/>
        </authorList>
    </citation>
    <scope>NUCLEOTIDE SEQUENCE</scope>
    <source>
        <strain evidence="8">CCMP622</strain>
    </source>
</reference>
<evidence type="ECO:0000256" key="6">
    <source>
        <dbReference type="RuleBase" id="RU363053"/>
    </source>
</evidence>
<organism evidence="8">
    <name type="scientific">Lotharella oceanica</name>
    <dbReference type="NCBI Taxonomy" id="641309"/>
    <lineage>
        <taxon>Eukaryota</taxon>
        <taxon>Sar</taxon>
        <taxon>Rhizaria</taxon>
        <taxon>Cercozoa</taxon>
        <taxon>Chlorarachniophyceae</taxon>
        <taxon>Lotharella</taxon>
    </lineage>
</organism>
<keyword evidence="4 6" id="KW-1133">Transmembrane helix</keyword>
<proteinExistence type="inferred from homology"/>
<sequence>MAFFMKPLRAYGRALNRAPIRTKMATSFTVLTSADLIRQVLEYRWALQPQPVPEMQRGSEKNADSKTTDHIFPWWDPERTMRMSFWGLTFHPWAIHFWFNHMERWIGTSPPGASRAAVVSLVGRKVVVDQLMSSPVFLGFFLVYTQLTKGKSYEDIKRTLHEDWFTLAKAGWSCWPIAHCFGFAFIPVHWRLLYVNFITLGFGTFLSLMASQGGKGVITPVDKVYQGITGAPKDATFGSKEGLGAAVSSAWILGSMGMAYHWRKVGMLGLGCGIAGGSMCLIETSILYGFDHIWAGPLGLSHSSEDLGTNADTRPSRLIGQGTARAQPKQQMSGECPEDPKR</sequence>
<keyword evidence="3 6" id="KW-0812">Transmembrane</keyword>
<evidence type="ECO:0000256" key="4">
    <source>
        <dbReference type="ARBA" id="ARBA00022989"/>
    </source>
</evidence>
<dbReference type="EMBL" id="HBHP01011786">
    <property type="protein sequence ID" value="CAD9758741.1"/>
    <property type="molecule type" value="Transcribed_RNA"/>
</dbReference>
<dbReference type="PANTHER" id="PTHR11266">
    <property type="entry name" value="PEROXISOMAL MEMBRANE PROTEIN 2, PXMP2 MPV17"/>
    <property type="match status" value="1"/>
</dbReference>
<dbReference type="AlphaFoldDB" id="A0A7S2TNG7"/>
<dbReference type="GO" id="GO:0016020">
    <property type="term" value="C:membrane"/>
    <property type="evidence" value="ECO:0007669"/>
    <property type="project" value="UniProtKB-SubCell"/>
</dbReference>
<evidence type="ECO:0000256" key="1">
    <source>
        <dbReference type="ARBA" id="ARBA00004141"/>
    </source>
</evidence>
<evidence type="ECO:0000256" key="5">
    <source>
        <dbReference type="ARBA" id="ARBA00023136"/>
    </source>
</evidence>
<dbReference type="PANTHER" id="PTHR11266:SF17">
    <property type="entry name" value="PROTEIN MPV17"/>
    <property type="match status" value="1"/>
</dbReference>
<feature type="transmembrane region" description="Helical" evidence="6">
    <location>
        <begin position="268"/>
        <end position="290"/>
    </location>
</feature>
<dbReference type="Pfam" id="PF04117">
    <property type="entry name" value="Mpv17_PMP22"/>
    <property type="match status" value="1"/>
</dbReference>
<protein>
    <submittedName>
        <fullName evidence="8">Uncharacterized protein</fullName>
    </submittedName>
</protein>
<feature type="region of interest" description="Disordered" evidence="7">
    <location>
        <begin position="306"/>
        <end position="342"/>
    </location>
</feature>
<accession>A0A7S2TNG7</accession>
<feature type="transmembrane region" description="Helical" evidence="6">
    <location>
        <begin position="192"/>
        <end position="210"/>
    </location>
</feature>
<evidence type="ECO:0000313" key="8">
    <source>
        <dbReference type="EMBL" id="CAD9758741.1"/>
    </source>
</evidence>
<comment type="similarity">
    <text evidence="2 6">Belongs to the peroxisomal membrane protein PXMP2/4 family.</text>
</comment>
<evidence type="ECO:0000256" key="7">
    <source>
        <dbReference type="SAM" id="MobiDB-lite"/>
    </source>
</evidence>
<gene>
    <name evidence="8" type="ORF">LSP00402_LOCUS7331</name>
</gene>
<evidence type="ECO:0000256" key="3">
    <source>
        <dbReference type="ARBA" id="ARBA00022692"/>
    </source>
</evidence>
<dbReference type="GO" id="GO:0005737">
    <property type="term" value="C:cytoplasm"/>
    <property type="evidence" value="ECO:0007669"/>
    <property type="project" value="TreeGrafter"/>
</dbReference>